<feature type="active site" evidence="16">
    <location>
        <position position="334"/>
    </location>
</feature>
<dbReference type="NCBIfam" id="NF010478">
    <property type="entry name" value="PRK13903.1"/>
    <property type="match status" value="1"/>
</dbReference>
<proteinExistence type="inferred from homology"/>
<dbReference type="Proteomes" id="UP000177565">
    <property type="component" value="Unassembled WGS sequence"/>
</dbReference>
<feature type="active site" evidence="16">
    <location>
        <position position="164"/>
    </location>
</feature>
<comment type="pathway">
    <text evidence="4 16">Cell wall biogenesis; peptidoglycan biosynthesis.</text>
</comment>
<dbReference type="GO" id="GO:0071555">
    <property type="term" value="P:cell wall organization"/>
    <property type="evidence" value="ECO:0007669"/>
    <property type="project" value="UniProtKB-KW"/>
</dbReference>
<evidence type="ECO:0000256" key="8">
    <source>
        <dbReference type="ARBA" id="ARBA00022827"/>
    </source>
</evidence>
<dbReference type="EMBL" id="MHRQ01000020">
    <property type="protein sequence ID" value="OHA26517.1"/>
    <property type="molecule type" value="Genomic_DNA"/>
</dbReference>
<protein>
    <recommendedName>
        <fullName evidence="16">UDP-N-acetylenolpyruvoylglucosamine reductase</fullName>
        <ecNumber evidence="16">1.3.1.98</ecNumber>
    </recommendedName>
    <alternativeName>
        <fullName evidence="16">UDP-N-acetylmuramate dehydrogenase</fullName>
    </alternativeName>
</protein>
<keyword evidence="14 16" id="KW-0961">Cell wall biogenesis/degradation</keyword>
<reference evidence="18 19" key="1">
    <citation type="journal article" date="2016" name="Nat. Commun.">
        <title>Thousands of microbial genomes shed light on interconnected biogeochemical processes in an aquifer system.</title>
        <authorList>
            <person name="Anantharaman K."/>
            <person name="Brown C.T."/>
            <person name="Hug L.A."/>
            <person name="Sharon I."/>
            <person name="Castelle C.J."/>
            <person name="Probst A.J."/>
            <person name="Thomas B.C."/>
            <person name="Singh A."/>
            <person name="Wilkins M.J."/>
            <person name="Karaoz U."/>
            <person name="Brodie E.L."/>
            <person name="Williams K.H."/>
            <person name="Hubbard S.S."/>
            <person name="Banfield J.F."/>
        </authorList>
    </citation>
    <scope>NUCLEOTIDE SEQUENCE [LARGE SCALE GENOMIC DNA]</scope>
</reference>
<dbReference type="Pfam" id="PF01565">
    <property type="entry name" value="FAD_binding_4"/>
    <property type="match status" value="1"/>
</dbReference>
<evidence type="ECO:0000256" key="3">
    <source>
        <dbReference type="ARBA" id="ARBA00004496"/>
    </source>
</evidence>
<dbReference type="InterPro" id="IPR006094">
    <property type="entry name" value="Oxid_FAD_bind_N"/>
</dbReference>
<evidence type="ECO:0000256" key="4">
    <source>
        <dbReference type="ARBA" id="ARBA00004752"/>
    </source>
</evidence>
<keyword evidence="6 16" id="KW-0132">Cell division</keyword>
<dbReference type="GO" id="GO:0009252">
    <property type="term" value="P:peptidoglycan biosynthetic process"/>
    <property type="evidence" value="ECO:0007669"/>
    <property type="project" value="UniProtKB-UniRule"/>
</dbReference>
<dbReference type="PROSITE" id="PS51387">
    <property type="entry name" value="FAD_PCMH"/>
    <property type="match status" value="1"/>
</dbReference>
<evidence type="ECO:0000256" key="15">
    <source>
        <dbReference type="ARBA" id="ARBA00048914"/>
    </source>
</evidence>
<gene>
    <name evidence="16" type="primary">murB</name>
    <name evidence="18" type="ORF">A3C06_02990</name>
</gene>
<dbReference type="GO" id="GO:0008762">
    <property type="term" value="F:UDP-N-acetylmuramate dehydrogenase activity"/>
    <property type="evidence" value="ECO:0007669"/>
    <property type="project" value="UniProtKB-UniRule"/>
</dbReference>
<comment type="function">
    <text evidence="2 16">Cell wall formation.</text>
</comment>
<dbReference type="GO" id="GO:0005829">
    <property type="term" value="C:cytosol"/>
    <property type="evidence" value="ECO:0007669"/>
    <property type="project" value="TreeGrafter"/>
</dbReference>
<organism evidence="18 19">
    <name type="scientific">Candidatus Taylorbacteria bacterium RIFCSPHIGHO2_02_FULL_46_13</name>
    <dbReference type="NCBI Taxonomy" id="1802312"/>
    <lineage>
        <taxon>Bacteria</taxon>
        <taxon>Candidatus Tayloriibacteriota</taxon>
    </lineage>
</organism>
<dbReference type="InterPro" id="IPR011601">
    <property type="entry name" value="MurB_C"/>
</dbReference>
<dbReference type="STRING" id="1802312.A3C06_02990"/>
<keyword evidence="10 16" id="KW-0133">Cell shape</keyword>
<dbReference type="InterPro" id="IPR036635">
    <property type="entry name" value="MurB_C_sf"/>
</dbReference>
<evidence type="ECO:0000256" key="16">
    <source>
        <dbReference type="HAMAP-Rule" id="MF_00037"/>
    </source>
</evidence>
<comment type="cofactor">
    <cofactor evidence="1 16">
        <name>FAD</name>
        <dbReference type="ChEBI" id="CHEBI:57692"/>
    </cofactor>
</comment>
<dbReference type="Gene3D" id="3.30.43.10">
    <property type="entry name" value="Uridine Diphospho-n-acetylenolpyruvylglucosamine Reductase, domain 2"/>
    <property type="match status" value="1"/>
</dbReference>
<keyword evidence="9 16" id="KW-0521">NADP</keyword>
<evidence type="ECO:0000256" key="13">
    <source>
        <dbReference type="ARBA" id="ARBA00023306"/>
    </source>
</evidence>
<sequence>MTVEENVSLASLTTFKIGGPARYFCRVQSLPDLKEAVAFGKKNRLPFLILGGGSNILLPDNGFPGLVVKIDILGLEFKEEMKILEVVAGAGEIWDDLVALSVQKDLWGMENLSGIPGTVGGAPVQNIGAYGMELAKLVEWVEVYDSKTGKVRQLSVRECKFGYRDSLFKKPEGKHLIVVRVAFSLSKTARPELSYKDLKEFFKKKNKDPNLAEIRSAVLSIRSKKFPDLTRVGTAGSFFKNPVVSQSVYEKLQSEHPDLPGFPTGKGHVKLSLAWIIDHICKFKNLRVGDAIVSEKQALVICNDGHARAEDVTALAKSIFHAVKNATGIEIEPEVRLFF</sequence>
<dbReference type="InterPro" id="IPR003170">
    <property type="entry name" value="MurB"/>
</dbReference>
<evidence type="ECO:0000256" key="12">
    <source>
        <dbReference type="ARBA" id="ARBA00023002"/>
    </source>
</evidence>
<keyword evidence="8 16" id="KW-0274">FAD</keyword>
<evidence type="ECO:0000313" key="19">
    <source>
        <dbReference type="Proteomes" id="UP000177565"/>
    </source>
</evidence>
<evidence type="ECO:0000256" key="6">
    <source>
        <dbReference type="ARBA" id="ARBA00022618"/>
    </source>
</evidence>
<name>A0A1G2MRJ3_9BACT</name>
<dbReference type="Gene3D" id="3.90.78.10">
    <property type="entry name" value="UDP-N-acetylenolpyruvoylglucosamine reductase, C-terminal domain"/>
    <property type="match status" value="1"/>
</dbReference>
<dbReference type="PANTHER" id="PTHR21071">
    <property type="entry name" value="UDP-N-ACETYLENOLPYRUVOYLGLUCOSAMINE REDUCTASE"/>
    <property type="match status" value="1"/>
</dbReference>
<dbReference type="AlphaFoldDB" id="A0A1G2MRJ3"/>
<dbReference type="HAMAP" id="MF_00037">
    <property type="entry name" value="MurB"/>
    <property type="match status" value="1"/>
</dbReference>
<dbReference type="UniPathway" id="UPA00219"/>
<feature type="active site" description="Proton donor" evidence="16">
    <location>
        <position position="237"/>
    </location>
</feature>
<accession>A0A1G2MRJ3</accession>
<evidence type="ECO:0000256" key="14">
    <source>
        <dbReference type="ARBA" id="ARBA00023316"/>
    </source>
</evidence>
<dbReference type="GO" id="GO:0071949">
    <property type="term" value="F:FAD binding"/>
    <property type="evidence" value="ECO:0007669"/>
    <property type="project" value="InterPro"/>
</dbReference>
<dbReference type="InterPro" id="IPR016167">
    <property type="entry name" value="FAD-bd_PCMH_sub1"/>
</dbReference>
<dbReference type="InterPro" id="IPR036318">
    <property type="entry name" value="FAD-bd_PCMH-like_sf"/>
</dbReference>
<keyword evidence="13 16" id="KW-0131">Cell cycle</keyword>
<keyword evidence="11 16" id="KW-0573">Peptidoglycan synthesis</keyword>
<dbReference type="GO" id="GO:0051301">
    <property type="term" value="P:cell division"/>
    <property type="evidence" value="ECO:0007669"/>
    <property type="project" value="UniProtKB-KW"/>
</dbReference>
<keyword evidence="7 16" id="KW-0285">Flavoprotein</keyword>
<evidence type="ECO:0000256" key="5">
    <source>
        <dbReference type="ARBA" id="ARBA00022490"/>
    </source>
</evidence>
<comment type="subcellular location">
    <subcellularLocation>
        <location evidence="3 16">Cytoplasm</location>
    </subcellularLocation>
</comment>
<dbReference type="EC" id="1.3.1.98" evidence="16"/>
<dbReference type="Pfam" id="PF02873">
    <property type="entry name" value="MurB_C"/>
    <property type="match status" value="1"/>
</dbReference>
<comment type="caution">
    <text evidence="18">The sequence shown here is derived from an EMBL/GenBank/DDBJ whole genome shotgun (WGS) entry which is preliminary data.</text>
</comment>
<comment type="similarity">
    <text evidence="16">Belongs to the MurB family.</text>
</comment>
<dbReference type="SUPFAM" id="SSF56176">
    <property type="entry name" value="FAD-binding/transporter-associated domain-like"/>
    <property type="match status" value="1"/>
</dbReference>
<dbReference type="SUPFAM" id="SSF56194">
    <property type="entry name" value="Uridine diphospho-N-Acetylenolpyruvylglucosamine reductase, MurB, C-terminal domain"/>
    <property type="match status" value="1"/>
</dbReference>
<evidence type="ECO:0000256" key="1">
    <source>
        <dbReference type="ARBA" id="ARBA00001974"/>
    </source>
</evidence>
<dbReference type="GO" id="GO:0008360">
    <property type="term" value="P:regulation of cell shape"/>
    <property type="evidence" value="ECO:0007669"/>
    <property type="project" value="UniProtKB-KW"/>
</dbReference>
<evidence type="ECO:0000256" key="11">
    <source>
        <dbReference type="ARBA" id="ARBA00022984"/>
    </source>
</evidence>
<feature type="domain" description="FAD-binding PCMH-type" evidence="17">
    <location>
        <begin position="16"/>
        <end position="188"/>
    </location>
</feature>
<keyword evidence="12 16" id="KW-0560">Oxidoreductase</keyword>
<evidence type="ECO:0000256" key="7">
    <source>
        <dbReference type="ARBA" id="ARBA00022630"/>
    </source>
</evidence>
<evidence type="ECO:0000256" key="9">
    <source>
        <dbReference type="ARBA" id="ARBA00022857"/>
    </source>
</evidence>
<dbReference type="NCBIfam" id="NF000755">
    <property type="entry name" value="PRK00046.1"/>
    <property type="match status" value="1"/>
</dbReference>
<dbReference type="InterPro" id="IPR016169">
    <property type="entry name" value="FAD-bd_PCMH_sub2"/>
</dbReference>
<evidence type="ECO:0000259" key="17">
    <source>
        <dbReference type="PROSITE" id="PS51387"/>
    </source>
</evidence>
<comment type="catalytic activity">
    <reaction evidence="15 16">
        <text>UDP-N-acetyl-alpha-D-muramate + NADP(+) = UDP-N-acetyl-3-O-(1-carboxyvinyl)-alpha-D-glucosamine + NADPH + H(+)</text>
        <dbReference type="Rhea" id="RHEA:12248"/>
        <dbReference type="ChEBI" id="CHEBI:15378"/>
        <dbReference type="ChEBI" id="CHEBI:57783"/>
        <dbReference type="ChEBI" id="CHEBI:58349"/>
        <dbReference type="ChEBI" id="CHEBI:68483"/>
        <dbReference type="ChEBI" id="CHEBI:70757"/>
        <dbReference type="EC" id="1.3.1.98"/>
    </reaction>
</comment>
<evidence type="ECO:0000313" key="18">
    <source>
        <dbReference type="EMBL" id="OHA26517.1"/>
    </source>
</evidence>
<dbReference type="NCBIfam" id="TIGR00179">
    <property type="entry name" value="murB"/>
    <property type="match status" value="1"/>
</dbReference>
<dbReference type="Gene3D" id="3.30.465.10">
    <property type="match status" value="1"/>
</dbReference>
<dbReference type="InterPro" id="IPR016166">
    <property type="entry name" value="FAD-bd_PCMH"/>
</dbReference>
<dbReference type="PANTHER" id="PTHR21071:SF4">
    <property type="entry name" value="UDP-N-ACETYLENOLPYRUVOYLGLUCOSAMINE REDUCTASE"/>
    <property type="match status" value="1"/>
</dbReference>
<evidence type="ECO:0000256" key="10">
    <source>
        <dbReference type="ARBA" id="ARBA00022960"/>
    </source>
</evidence>
<keyword evidence="5 16" id="KW-0963">Cytoplasm</keyword>
<evidence type="ECO:0000256" key="2">
    <source>
        <dbReference type="ARBA" id="ARBA00003921"/>
    </source>
</evidence>